<proteinExistence type="predicted"/>
<dbReference type="Pfam" id="PF13442">
    <property type="entry name" value="Cytochrome_CBB3"/>
    <property type="match status" value="1"/>
</dbReference>
<feature type="binding site" description="covalent" evidence="9">
    <location>
        <position position="41"/>
    </location>
    <ligand>
        <name>heme c</name>
        <dbReference type="ChEBI" id="CHEBI:61717"/>
        <label>1</label>
    </ligand>
</feature>
<feature type="binding site" description="axial binding residue" evidence="10">
    <location>
        <position position="329"/>
    </location>
    <ligand>
        <name>heme c</name>
        <dbReference type="ChEBI" id="CHEBI:61717"/>
        <label>3</label>
    </ligand>
    <ligandPart>
        <name>Fe</name>
        <dbReference type="ChEBI" id="CHEBI:18248"/>
    </ligandPart>
</feature>
<evidence type="ECO:0000256" key="9">
    <source>
        <dbReference type="PIRSR" id="PIRSR000018-50"/>
    </source>
</evidence>
<dbReference type="AlphaFoldDB" id="A0A853ZY46"/>
<feature type="domain" description="Cytochrome c" evidence="13">
    <location>
        <begin position="312"/>
        <end position="400"/>
    </location>
</feature>
<feature type="chain" id="PRO_5032912977" evidence="12">
    <location>
        <begin position="21"/>
        <end position="453"/>
    </location>
</feature>
<evidence type="ECO:0000256" key="7">
    <source>
        <dbReference type="ARBA" id="ARBA00023004"/>
    </source>
</evidence>
<evidence type="ECO:0000256" key="8">
    <source>
        <dbReference type="ARBA" id="ARBA00023136"/>
    </source>
</evidence>
<keyword evidence="2" id="KW-1003">Cell membrane</keyword>
<evidence type="ECO:0000256" key="6">
    <source>
        <dbReference type="ARBA" id="ARBA00022737"/>
    </source>
</evidence>
<evidence type="ECO:0000256" key="1">
    <source>
        <dbReference type="ARBA" id="ARBA00004236"/>
    </source>
</evidence>
<evidence type="ECO:0000256" key="4">
    <source>
        <dbReference type="ARBA" id="ARBA00022723"/>
    </source>
</evidence>
<dbReference type="EMBL" id="MPJD01000032">
    <property type="protein sequence ID" value="OKA19371.1"/>
    <property type="molecule type" value="Genomic_DNA"/>
</dbReference>
<feature type="signal peptide" evidence="12">
    <location>
        <begin position="1"/>
        <end position="20"/>
    </location>
</feature>
<feature type="transmembrane region" description="Helical" evidence="11">
    <location>
        <begin position="424"/>
        <end position="445"/>
    </location>
</feature>
<dbReference type="GO" id="GO:0009055">
    <property type="term" value="F:electron transfer activity"/>
    <property type="evidence" value="ECO:0007669"/>
    <property type="project" value="InterPro"/>
</dbReference>
<evidence type="ECO:0000256" key="3">
    <source>
        <dbReference type="ARBA" id="ARBA00022617"/>
    </source>
</evidence>
<protein>
    <submittedName>
        <fullName evidence="14">Cytochrome C</fullName>
    </submittedName>
</protein>
<dbReference type="GO" id="GO:0005886">
    <property type="term" value="C:plasma membrane"/>
    <property type="evidence" value="ECO:0007669"/>
    <property type="project" value="UniProtKB-SubCell"/>
</dbReference>
<keyword evidence="4 10" id="KW-0479">Metal-binding</keyword>
<evidence type="ECO:0000256" key="5">
    <source>
        <dbReference type="ARBA" id="ARBA00022729"/>
    </source>
</evidence>
<sequence>MNWSLTSLTALMLLALNVNAADDAQIKRGQYLSTAGDCVACHSVPGGKPFAGGLALPTPIGDIIATNITPSKTAGIGNYSLEQFSDALRKGVRADGQHLYPAMPYTAYAKVSDEDIKDMYAYFMNAVEPVETPTKATDLPFPFNIRLSMAAWNLLFLDNSTFVADTGRGPEWNRGAYLVQGLTHCSTCHTPRNLLMAEVASKELAGGDVGTWHAPNITSDLNSGIGGWDNSELVAYLKTGEARGKAQAAGPMAEAVDHSLQHLSDSDLKAIAVYLKALPAQHNPADSKPVYALGQATDELNSIRGVALPADGDKMTGAQIYDAYCSSCHQAQGQGSFEGGLPSLLHNTAVGRSNPANLVMVILEGVKRGADGQDIRMQGFEKTLSDQQVATLATWLTGQYGNPQVNVSAAQVKQTRAGGPVSHLATLARGAMAAGVIVLILLVVWRVRRKRRS</sequence>
<dbReference type="Gene3D" id="1.10.760.10">
    <property type="entry name" value="Cytochrome c-like domain"/>
    <property type="match status" value="2"/>
</dbReference>
<evidence type="ECO:0000256" key="11">
    <source>
        <dbReference type="SAM" id="Phobius"/>
    </source>
</evidence>
<dbReference type="InterPro" id="IPR036909">
    <property type="entry name" value="Cyt_c-like_dom_sf"/>
</dbReference>
<feature type="domain" description="Cytochrome c" evidence="13">
    <location>
        <begin position="164"/>
        <end position="279"/>
    </location>
</feature>
<dbReference type="InterPro" id="IPR051459">
    <property type="entry name" value="Cytochrome_c-type_DH"/>
</dbReference>
<keyword evidence="6" id="KW-0677">Repeat</keyword>
<feature type="binding site" description="axial binding residue" evidence="10">
    <location>
        <position position="42"/>
    </location>
    <ligand>
        <name>heme c</name>
        <dbReference type="ChEBI" id="CHEBI:61717"/>
        <label>1</label>
    </ligand>
    <ligandPart>
        <name>Fe</name>
        <dbReference type="ChEBI" id="CHEBI:18248"/>
    </ligandPart>
</feature>
<evidence type="ECO:0000256" key="2">
    <source>
        <dbReference type="ARBA" id="ARBA00022475"/>
    </source>
</evidence>
<feature type="binding site" description="covalent" evidence="9">
    <location>
        <position position="188"/>
    </location>
    <ligand>
        <name>heme c</name>
        <dbReference type="ChEBI" id="CHEBI:61717"/>
        <label>2</label>
    </ligand>
</feature>
<keyword evidence="11" id="KW-0812">Transmembrane</keyword>
<comment type="subcellular location">
    <subcellularLocation>
        <location evidence="1">Cell membrane</location>
    </subcellularLocation>
</comment>
<dbReference type="PANTHER" id="PTHR35008">
    <property type="entry name" value="BLL4482 PROTEIN-RELATED"/>
    <property type="match status" value="1"/>
</dbReference>
<evidence type="ECO:0000256" key="12">
    <source>
        <dbReference type="SAM" id="SignalP"/>
    </source>
</evidence>
<feature type="binding site" description="covalent" evidence="9">
    <location>
        <position position="185"/>
    </location>
    <ligand>
        <name>heme c</name>
        <dbReference type="ChEBI" id="CHEBI:61717"/>
        <label>2</label>
    </ligand>
</feature>
<keyword evidence="3 9" id="KW-0349">Heme</keyword>
<dbReference type="SUPFAM" id="SSF46626">
    <property type="entry name" value="Cytochrome c"/>
    <property type="match status" value="3"/>
</dbReference>
<organism evidence="14 15">
    <name type="scientific">Pseudomonas versuta</name>
    <dbReference type="NCBI Taxonomy" id="1788301"/>
    <lineage>
        <taxon>Bacteria</taxon>
        <taxon>Pseudomonadati</taxon>
        <taxon>Pseudomonadota</taxon>
        <taxon>Gammaproteobacteria</taxon>
        <taxon>Pseudomonadales</taxon>
        <taxon>Pseudomonadaceae</taxon>
        <taxon>Pseudomonas</taxon>
    </lineage>
</organism>
<evidence type="ECO:0000313" key="14">
    <source>
        <dbReference type="EMBL" id="OKA19371.1"/>
    </source>
</evidence>
<dbReference type="InterPro" id="IPR009056">
    <property type="entry name" value="Cyt_c-like_dom"/>
</dbReference>
<dbReference type="GO" id="GO:0016614">
    <property type="term" value="F:oxidoreductase activity, acting on CH-OH group of donors"/>
    <property type="evidence" value="ECO:0007669"/>
    <property type="project" value="InterPro"/>
</dbReference>
<feature type="binding site" description="covalent" evidence="9">
    <location>
        <position position="325"/>
    </location>
    <ligand>
        <name>heme c</name>
        <dbReference type="ChEBI" id="CHEBI:61717"/>
        <label>3</label>
    </ligand>
</feature>
<dbReference type="RefSeq" id="WP_073510249.1">
    <property type="nucleotide sequence ID" value="NZ_MPJD01000032.1"/>
</dbReference>
<evidence type="ECO:0000313" key="15">
    <source>
        <dbReference type="Proteomes" id="UP000185990"/>
    </source>
</evidence>
<keyword evidence="8 11" id="KW-0472">Membrane</keyword>
<dbReference type="Pfam" id="PF00034">
    <property type="entry name" value="Cytochrom_C"/>
    <property type="match status" value="1"/>
</dbReference>
<reference evidence="14 15" key="1">
    <citation type="submission" date="2016-11" db="EMBL/GenBank/DDBJ databases">
        <title>Draft genome of Pseudomonas versuta A4R1.12.</title>
        <authorList>
            <person name="See-Too W.-S."/>
        </authorList>
    </citation>
    <scope>NUCLEOTIDE SEQUENCE [LARGE SCALE GENOMIC DNA]</scope>
    <source>
        <strain evidence="14 15">A4R1.12</strain>
    </source>
</reference>
<name>A0A853ZY46_9PSED</name>
<accession>A0A853ZY46</accession>
<comment type="cofactor">
    <cofactor evidence="9">
        <name>heme c</name>
        <dbReference type="ChEBI" id="CHEBI:61717"/>
    </cofactor>
    <text evidence="9">Binds 3 heme c groups covalently per subunit.</text>
</comment>
<comment type="caution">
    <text evidence="14">The sequence shown here is derived from an EMBL/GenBank/DDBJ whole genome shotgun (WGS) entry which is preliminary data.</text>
</comment>
<feature type="binding site" description="covalent" evidence="9">
    <location>
        <position position="38"/>
    </location>
    <ligand>
        <name>heme c</name>
        <dbReference type="ChEBI" id="CHEBI:61717"/>
        <label>1</label>
    </ligand>
</feature>
<keyword evidence="11" id="KW-1133">Transmembrane helix</keyword>
<dbReference type="InterPro" id="IPR014353">
    <property type="entry name" value="Membr-bd_ADH_cyt_c"/>
</dbReference>
<dbReference type="PIRSF" id="PIRSF000018">
    <property type="entry name" value="Mb_ADH_cyt_c"/>
    <property type="match status" value="1"/>
</dbReference>
<evidence type="ECO:0000259" key="13">
    <source>
        <dbReference type="PROSITE" id="PS51007"/>
    </source>
</evidence>
<dbReference type="Proteomes" id="UP000185990">
    <property type="component" value="Unassembled WGS sequence"/>
</dbReference>
<dbReference type="GO" id="GO:0005506">
    <property type="term" value="F:iron ion binding"/>
    <property type="evidence" value="ECO:0007669"/>
    <property type="project" value="InterPro"/>
</dbReference>
<feature type="binding site" description="axial binding residue" evidence="10">
    <location>
        <position position="189"/>
    </location>
    <ligand>
        <name>heme c</name>
        <dbReference type="ChEBI" id="CHEBI:61717"/>
        <label>2</label>
    </ligand>
    <ligandPart>
        <name>Fe</name>
        <dbReference type="ChEBI" id="CHEBI:18248"/>
    </ligandPart>
</feature>
<dbReference type="GO" id="GO:0020037">
    <property type="term" value="F:heme binding"/>
    <property type="evidence" value="ECO:0007669"/>
    <property type="project" value="InterPro"/>
</dbReference>
<feature type="binding site" description="covalent" evidence="9">
    <location>
        <position position="328"/>
    </location>
    <ligand>
        <name>heme c</name>
        <dbReference type="ChEBI" id="CHEBI:61717"/>
        <label>3</label>
    </ligand>
</feature>
<dbReference type="PROSITE" id="PS51007">
    <property type="entry name" value="CYTC"/>
    <property type="match status" value="3"/>
</dbReference>
<feature type="domain" description="Cytochrome c" evidence="13">
    <location>
        <begin position="24"/>
        <end position="127"/>
    </location>
</feature>
<keyword evidence="5 12" id="KW-0732">Signal</keyword>
<keyword evidence="7 10" id="KW-0408">Iron</keyword>
<dbReference type="PANTHER" id="PTHR35008:SF8">
    <property type="entry name" value="ALCOHOL DEHYDROGENASE CYTOCHROME C SUBUNIT"/>
    <property type="match status" value="1"/>
</dbReference>
<evidence type="ECO:0000256" key="10">
    <source>
        <dbReference type="PIRSR" id="PIRSR000018-51"/>
    </source>
</evidence>
<gene>
    <name evidence="14" type="ORF">BOH74_18495</name>
</gene>